<dbReference type="InterPro" id="IPR029016">
    <property type="entry name" value="GAF-like_dom_sf"/>
</dbReference>
<organism evidence="4 5">
    <name type="scientific">Duganella vulcania</name>
    <dbReference type="NCBI Taxonomy" id="2692166"/>
    <lineage>
        <taxon>Bacteria</taxon>
        <taxon>Pseudomonadati</taxon>
        <taxon>Pseudomonadota</taxon>
        <taxon>Betaproteobacteria</taxon>
        <taxon>Burkholderiales</taxon>
        <taxon>Oxalobacteraceae</taxon>
        <taxon>Telluria group</taxon>
        <taxon>Duganella</taxon>
    </lineage>
</organism>
<dbReference type="SMART" id="SM00267">
    <property type="entry name" value="GGDEF"/>
    <property type="match status" value="1"/>
</dbReference>
<dbReference type="GO" id="GO:0052621">
    <property type="term" value="F:diguanylate cyclase activity"/>
    <property type="evidence" value="ECO:0007669"/>
    <property type="project" value="UniProtKB-EC"/>
</dbReference>
<name>A0A845G8F2_9BURK</name>
<dbReference type="PANTHER" id="PTHR45138">
    <property type="entry name" value="REGULATORY COMPONENTS OF SENSORY TRANSDUCTION SYSTEM"/>
    <property type="match status" value="1"/>
</dbReference>
<reference evidence="4 5" key="1">
    <citation type="submission" date="2020-01" db="EMBL/GenBank/DDBJ databases">
        <title>Novel species isolated from a subtropical stream in China.</title>
        <authorList>
            <person name="Lu H."/>
        </authorList>
    </citation>
    <scope>NUCLEOTIDE SEQUENCE [LARGE SCALE GENOMIC DNA]</scope>
    <source>
        <strain evidence="4 5">FT82W</strain>
    </source>
</reference>
<protein>
    <recommendedName>
        <fullName evidence="1">diguanylate cyclase</fullName>
        <ecNumber evidence="1">2.7.7.65</ecNumber>
    </recommendedName>
</protein>
<dbReference type="NCBIfam" id="TIGR00254">
    <property type="entry name" value="GGDEF"/>
    <property type="match status" value="1"/>
</dbReference>
<dbReference type="EC" id="2.7.7.65" evidence="1"/>
<dbReference type="SUPFAM" id="SSF55781">
    <property type="entry name" value="GAF domain-like"/>
    <property type="match status" value="1"/>
</dbReference>
<comment type="caution">
    <text evidence="4">The sequence shown here is derived from an EMBL/GenBank/DDBJ whole genome shotgun (WGS) entry which is preliminary data.</text>
</comment>
<evidence type="ECO:0000256" key="2">
    <source>
        <dbReference type="ARBA" id="ARBA00034247"/>
    </source>
</evidence>
<dbReference type="EMBL" id="WWCW01000092">
    <property type="protein sequence ID" value="MYM89870.1"/>
    <property type="molecule type" value="Genomic_DNA"/>
</dbReference>
<dbReference type="InterPro" id="IPR000160">
    <property type="entry name" value="GGDEF_dom"/>
</dbReference>
<dbReference type="CDD" id="cd01949">
    <property type="entry name" value="GGDEF"/>
    <property type="match status" value="1"/>
</dbReference>
<dbReference type="Gene3D" id="3.30.450.40">
    <property type="match status" value="1"/>
</dbReference>
<dbReference type="Pfam" id="PF00990">
    <property type="entry name" value="GGDEF"/>
    <property type="match status" value="1"/>
</dbReference>
<dbReference type="Proteomes" id="UP000470302">
    <property type="component" value="Unassembled WGS sequence"/>
</dbReference>
<proteinExistence type="predicted"/>
<dbReference type="GO" id="GO:0005886">
    <property type="term" value="C:plasma membrane"/>
    <property type="evidence" value="ECO:0007669"/>
    <property type="project" value="TreeGrafter"/>
</dbReference>
<dbReference type="GO" id="GO:0043709">
    <property type="term" value="P:cell adhesion involved in single-species biofilm formation"/>
    <property type="evidence" value="ECO:0007669"/>
    <property type="project" value="TreeGrafter"/>
</dbReference>
<dbReference type="Pfam" id="PF04340">
    <property type="entry name" value="DUF484"/>
    <property type="match status" value="1"/>
</dbReference>
<dbReference type="FunFam" id="3.30.70.270:FF:000001">
    <property type="entry name" value="Diguanylate cyclase domain protein"/>
    <property type="match status" value="1"/>
</dbReference>
<evidence type="ECO:0000313" key="4">
    <source>
        <dbReference type="EMBL" id="MYM89870.1"/>
    </source>
</evidence>
<sequence>MTQTATGKLSPQTDHGARAVDLAAENQALRARMAYLLEQAERNHSIMTRHQAFDLDIVSAANFPELIGTIFRVLPVISELDSVTLTLVDEDADIRTVMLKLDVVFEDFPELIFVESLDGLGFDLSQRNVYTPAPKPLLGMYDARRHATPFPRPPAGLQSVALVPLLRNKRIIGSLNLGSCDPTRFTPSLGTDFIEHMASIIAICLENVISNEMLKYIGLTDSLTGVYNRRYIDRRLLEEIARARRQQYPISFMYIDIDHFKRVNDTVGHGGGDDVLREVATRIKNELRTSDALARFGGEEFVVLLIDANLESAAFVAERIRASVAGSMIALSQELQLSVTVSIGVACLNPGEAEGDPAAVARAWVAQADTLLYVAKESGRNRVVSRAEPGAPHGGQV</sequence>
<evidence type="ECO:0000259" key="3">
    <source>
        <dbReference type="PROSITE" id="PS50887"/>
    </source>
</evidence>
<evidence type="ECO:0000313" key="5">
    <source>
        <dbReference type="Proteomes" id="UP000470302"/>
    </source>
</evidence>
<dbReference type="InterPro" id="IPR043128">
    <property type="entry name" value="Rev_trsase/Diguanyl_cyclase"/>
</dbReference>
<dbReference type="InterPro" id="IPR050469">
    <property type="entry name" value="Diguanylate_Cyclase"/>
</dbReference>
<dbReference type="AlphaFoldDB" id="A0A845G8F2"/>
<comment type="catalytic activity">
    <reaction evidence="2">
        <text>2 GTP = 3',3'-c-di-GMP + 2 diphosphate</text>
        <dbReference type="Rhea" id="RHEA:24898"/>
        <dbReference type="ChEBI" id="CHEBI:33019"/>
        <dbReference type="ChEBI" id="CHEBI:37565"/>
        <dbReference type="ChEBI" id="CHEBI:58805"/>
        <dbReference type="EC" id="2.7.7.65"/>
    </reaction>
</comment>
<dbReference type="GO" id="GO:1902201">
    <property type="term" value="P:negative regulation of bacterial-type flagellum-dependent cell motility"/>
    <property type="evidence" value="ECO:0007669"/>
    <property type="project" value="TreeGrafter"/>
</dbReference>
<dbReference type="InterPro" id="IPR007435">
    <property type="entry name" value="DUF484"/>
</dbReference>
<dbReference type="SUPFAM" id="SSF55073">
    <property type="entry name" value="Nucleotide cyclase"/>
    <property type="match status" value="1"/>
</dbReference>
<dbReference type="PROSITE" id="PS50887">
    <property type="entry name" value="GGDEF"/>
    <property type="match status" value="1"/>
</dbReference>
<dbReference type="InterPro" id="IPR029787">
    <property type="entry name" value="Nucleotide_cyclase"/>
</dbReference>
<feature type="domain" description="GGDEF" evidence="3">
    <location>
        <begin position="248"/>
        <end position="388"/>
    </location>
</feature>
<dbReference type="PANTHER" id="PTHR45138:SF9">
    <property type="entry name" value="DIGUANYLATE CYCLASE DGCM-RELATED"/>
    <property type="match status" value="1"/>
</dbReference>
<accession>A0A845G8F2</accession>
<gene>
    <name evidence="4" type="ORF">GTP91_22190</name>
</gene>
<dbReference type="Gene3D" id="3.30.70.270">
    <property type="match status" value="1"/>
</dbReference>
<evidence type="ECO:0000256" key="1">
    <source>
        <dbReference type="ARBA" id="ARBA00012528"/>
    </source>
</evidence>
<dbReference type="RefSeq" id="WP_161098733.1">
    <property type="nucleotide sequence ID" value="NZ_WWCW01000092.1"/>
</dbReference>